<keyword evidence="5" id="KW-1185">Reference proteome</keyword>
<feature type="region of interest" description="Disordered" evidence="2">
    <location>
        <begin position="1"/>
        <end position="67"/>
    </location>
</feature>
<dbReference type="SMART" id="SM00950">
    <property type="entry name" value="Piwi"/>
    <property type="match status" value="1"/>
</dbReference>
<dbReference type="SUPFAM" id="SSF53098">
    <property type="entry name" value="Ribonuclease H-like"/>
    <property type="match status" value="1"/>
</dbReference>
<feature type="domain" description="PAZ" evidence="3">
    <location>
        <begin position="303"/>
        <end position="430"/>
    </location>
</feature>
<feature type="compositionally biased region" description="Basic and acidic residues" evidence="2">
    <location>
        <begin position="1"/>
        <end position="11"/>
    </location>
</feature>
<accession>A0A914X0T2</accession>
<evidence type="ECO:0000259" key="3">
    <source>
        <dbReference type="PROSITE" id="PS50821"/>
    </source>
</evidence>
<dbReference type="Pfam" id="PF16486">
    <property type="entry name" value="ArgoN"/>
    <property type="match status" value="1"/>
</dbReference>
<dbReference type="SMART" id="SM01163">
    <property type="entry name" value="DUF1785"/>
    <property type="match status" value="1"/>
</dbReference>
<dbReference type="InterPro" id="IPR036397">
    <property type="entry name" value="RNaseH_sf"/>
</dbReference>
<dbReference type="Gene3D" id="3.30.420.10">
    <property type="entry name" value="Ribonuclease H-like superfamily/Ribonuclease H"/>
    <property type="match status" value="1"/>
</dbReference>
<dbReference type="CDD" id="cd02846">
    <property type="entry name" value="PAZ_argonaute_like"/>
    <property type="match status" value="1"/>
</dbReference>
<feature type="compositionally biased region" description="Polar residues" evidence="2">
    <location>
        <begin position="43"/>
        <end position="66"/>
    </location>
</feature>
<reference evidence="6" key="1">
    <citation type="submission" date="2022-11" db="UniProtKB">
        <authorList>
            <consortium name="WormBaseParasite"/>
        </authorList>
    </citation>
    <scope>IDENTIFICATION</scope>
</reference>
<evidence type="ECO:0000313" key="6">
    <source>
        <dbReference type="WBParaSite" id="PSAMB.scaffold616size45614.g7491.t1"/>
    </source>
</evidence>
<dbReference type="Pfam" id="PF16488">
    <property type="entry name" value="ArgoL2"/>
    <property type="match status" value="1"/>
</dbReference>
<dbReference type="PROSITE" id="PS50821">
    <property type="entry name" value="PAZ"/>
    <property type="match status" value="1"/>
</dbReference>
<dbReference type="PANTHER" id="PTHR22891">
    <property type="entry name" value="EUKARYOTIC TRANSLATION INITIATION FACTOR 2C"/>
    <property type="match status" value="1"/>
</dbReference>
<dbReference type="GO" id="GO:0003723">
    <property type="term" value="F:RNA binding"/>
    <property type="evidence" value="ECO:0007669"/>
    <property type="project" value="InterPro"/>
</dbReference>
<dbReference type="InterPro" id="IPR032472">
    <property type="entry name" value="ArgoL2"/>
</dbReference>
<dbReference type="Pfam" id="PF08699">
    <property type="entry name" value="ArgoL1"/>
    <property type="match status" value="1"/>
</dbReference>
<dbReference type="Pfam" id="PF02171">
    <property type="entry name" value="Piwi"/>
    <property type="match status" value="1"/>
</dbReference>
<dbReference type="InterPro" id="IPR045246">
    <property type="entry name" value="Piwi_ago-like"/>
</dbReference>
<dbReference type="InterPro" id="IPR014811">
    <property type="entry name" value="ArgoL1"/>
</dbReference>
<dbReference type="InterPro" id="IPR036085">
    <property type="entry name" value="PAZ_dom_sf"/>
</dbReference>
<dbReference type="AlphaFoldDB" id="A0A914X0T2"/>
<dbReference type="InterPro" id="IPR003165">
    <property type="entry name" value="Piwi"/>
</dbReference>
<dbReference type="PROSITE" id="PS50822">
    <property type="entry name" value="PIWI"/>
    <property type="match status" value="1"/>
</dbReference>
<sequence>MAEKMPGEVRGRGRGRGRGRLSETAPSPVGGDSAELAALQPLRTDSLSPDSATPVQSDGRQDQSPASLKMENLSLVSVMERPNFGQAGRPIKLSANYFDFKIGVVDEKKVGLMAHRYECLVENPYRMKIDREEKREIFWQTVSKYPNVFIRPTHLAYDDSNCLWTMEKLKLDDGGLMSIEIELMLVRDRRPSTYKVELKYTGAFLIDLRESIEPGGTSVAVQLIDCVTTQRLRCPLIEQSRNWYSWGRSMYRMPEPGGRFPPISLSGGREVWTGFHMAAKVGQGWKPLINVDVSHTAFTKRIPLLQFLCDVLNAAEKCRPGQEKFFLRDLNAETVLDERCRINLEKNLKGLLIKTTHMEGKNRSYRFNAVVPRSAESTKFQRTTEEAPISIAEYWEEKYFKLKYPKLPLLHLGPRQKNLFLPMECCSIADEPQKVMKKLTDDQTADLIRSAAKPADQRKQMIEALIASADYANDPFVNEFGMSMNLRMLELGGRVLPAPKLDFGPNRIIEPREGVWKADTKFAIGAEGICYSVVSLLSREYENMLGKCFSNLVQTCKNLGMEIDNKGLPVHVLYVGRNDDLKQKLSEATKKKDGDSNVNLVFVAMFTRQPDIYATIKAWGDVETGVMTQVLLKKNIENVSQGNPNTNATSQNIAMKLNAKMGGINNGISFAERVWTKFIREDGPTLFLGVDVTHPGVGDKNSPSIAAIVGNIDVLATKYVSRAKVQHRRMERVVYLVDVVKERLMDFYKSTKMKPSHIVVYRDGVSEGEFQLILQEEMMSVRKACADISKDYTPTITFVIVQKRHHTRFFVQNAADAVGRAKNIPPGTCVDTVITHPCEFDFYLCSHFGIQGTSRPTHYICLHDDWGLTADELQMITYQLCHVYARCARTVSIPAPVYYAHRACYRARSHNQHKFGYNGDSTERVESAAGGQSVASSERQLTEAVTIHENLAQAMYFI</sequence>
<dbReference type="InterPro" id="IPR003100">
    <property type="entry name" value="PAZ_dom"/>
</dbReference>
<name>A0A914X0T2_9BILA</name>
<feature type="domain" description="Piwi" evidence="4">
    <location>
        <begin position="600"/>
        <end position="912"/>
    </location>
</feature>
<dbReference type="InterPro" id="IPR032474">
    <property type="entry name" value="Argonaute_N"/>
</dbReference>
<dbReference type="Gene3D" id="3.40.50.2300">
    <property type="match status" value="1"/>
</dbReference>
<proteinExistence type="inferred from homology"/>
<evidence type="ECO:0000313" key="5">
    <source>
        <dbReference type="Proteomes" id="UP000887566"/>
    </source>
</evidence>
<dbReference type="Pfam" id="PF02170">
    <property type="entry name" value="PAZ"/>
    <property type="match status" value="1"/>
</dbReference>
<dbReference type="Gene3D" id="2.170.260.10">
    <property type="entry name" value="paz domain"/>
    <property type="match status" value="1"/>
</dbReference>
<dbReference type="WBParaSite" id="PSAMB.scaffold616size45614.g7491.t1">
    <property type="protein sequence ID" value="PSAMB.scaffold616size45614.g7491.t1"/>
    <property type="gene ID" value="PSAMB.scaffold616size45614.g7491"/>
</dbReference>
<dbReference type="InterPro" id="IPR012337">
    <property type="entry name" value="RNaseH-like_sf"/>
</dbReference>
<evidence type="ECO:0000259" key="4">
    <source>
        <dbReference type="PROSITE" id="PS50822"/>
    </source>
</evidence>
<organism evidence="5 6">
    <name type="scientific">Plectus sambesii</name>
    <dbReference type="NCBI Taxonomy" id="2011161"/>
    <lineage>
        <taxon>Eukaryota</taxon>
        <taxon>Metazoa</taxon>
        <taxon>Ecdysozoa</taxon>
        <taxon>Nematoda</taxon>
        <taxon>Chromadorea</taxon>
        <taxon>Plectida</taxon>
        <taxon>Plectina</taxon>
        <taxon>Plectoidea</taxon>
        <taxon>Plectidae</taxon>
        <taxon>Plectus</taxon>
    </lineage>
</organism>
<dbReference type="Proteomes" id="UP000887566">
    <property type="component" value="Unplaced"/>
</dbReference>
<dbReference type="CDD" id="cd04657">
    <property type="entry name" value="Piwi_ago-like"/>
    <property type="match status" value="1"/>
</dbReference>
<comment type="similarity">
    <text evidence="1">Belongs to the argonaute family.</text>
</comment>
<dbReference type="SUPFAM" id="SSF101690">
    <property type="entry name" value="PAZ domain"/>
    <property type="match status" value="1"/>
</dbReference>
<dbReference type="SMART" id="SM00949">
    <property type="entry name" value="PAZ"/>
    <property type="match status" value="1"/>
</dbReference>
<evidence type="ECO:0000256" key="2">
    <source>
        <dbReference type="SAM" id="MobiDB-lite"/>
    </source>
</evidence>
<evidence type="ECO:0000256" key="1">
    <source>
        <dbReference type="RuleBase" id="RU361178"/>
    </source>
</evidence>
<protein>
    <submittedName>
        <fullName evidence="6">Uncharacterized protein</fullName>
    </submittedName>
</protein>